<organism evidence="2 3">
    <name type="scientific">Sphagnum jensenii</name>
    <dbReference type="NCBI Taxonomy" id="128206"/>
    <lineage>
        <taxon>Eukaryota</taxon>
        <taxon>Viridiplantae</taxon>
        <taxon>Streptophyta</taxon>
        <taxon>Embryophyta</taxon>
        <taxon>Bryophyta</taxon>
        <taxon>Sphagnophytina</taxon>
        <taxon>Sphagnopsida</taxon>
        <taxon>Sphagnales</taxon>
        <taxon>Sphagnaceae</taxon>
        <taxon>Sphagnum</taxon>
    </lineage>
</organism>
<proteinExistence type="predicted"/>
<feature type="region of interest" description="Disordered" evidence="1">
    <location>
        <begin position="36"/>
        <end position="96"/>
    </location>
</feature>
<feature type="region of interest" description="Disordered" evidence="1">
    <location>
        <begin position="890"/>
        <end position="941"/>
    </location>
</feature>
<name>A0ABP0WJY6_9BRYO</name>
<evidence type="ECO:0000313" key="3">
    <source>
        <dbReference type="Proteomes" id="UP001497444"/>
    </source>
</evidence>
<reference evidence="2" key="1">
    <citation type="submission" date="2024-02" db="EMBL/GenBank/DDBJ databases">
        <authorList>
            <consortium name="ELIXIR-Norway"/>
            <consortium name="Elixir Norway"/>
        </authorList>
    </citation>
    <scope>NUCLEOTIDE SEQUENCE</scope>
</reference>
<evidence type="ECO:0000256" key="1">
    <source>
        <dbReference type="SAM" id="MobiDB-lite"/>
    </source>
</evidence>
<feature type="compositionally biased region" description="Polar residues" evidence="1">
    <location>
        <begin position="81"/>
        <end position="96"/>
    </location>
</feature>
<dbReference type="EMBL" id="OZ020113">
    <property type="protein sequence ID" value="CAK9266491.1"/>
    <property type="molecule type" value="Genomic_DNA"/>
</dbReference>
<protein>
    <submittedName>
        <fullName evidence="2">Uncharacterized protein</fullName>
    </submittedName>
</protein>
<gene>
    <name evidence="2" type="ORF">CSSPJE1EN1_LOCUS11969</name>
</gene>
<sequence length="941" mass="100644">MPTSCCRRWLCVCWLQVDDQQRKIAGTSSELEKSEELERLGVVGRPRRHTHRQSTTRRGSSDEEIMGVCASKAEEDEQQQLHKSPNKAGSQQCSPAKLISSDSRAITTALGVKASSLDSPGSSSSSSSSSAEVGDIGKLGTLLCSSRTTTRHETMDVEAAASAAGFSSETHHHESMLQRGFSGSSTALGEISFTSYLSSPLIRELHDSCSLHGFDAIAKSYVESAGKAAARDTFMFLKENDHAQLMGTSISTTQLSSDTTRIHRFPAVPNSSSSSTLQLDYAHGEAAADILGAEKSYSQPDQTHDLVIDFEVSPVKPELVSWSPAPPPSPLRPPPSSSSSSVEAHKSLFEACFPATSRWASVVNAARQSACLPTRPLIRLPAANHVTDKRKDQAAAGEQDFQCPTAAGLSSDESHARLLSNRSVPIFDSGIRSSATQNAAISPASIQECVGCHGGEKGLVQWVDAKSAASSARPESLPASGCSQQHKRANSLKLRTSDCAVQFSTDHVMSLSSSTTTTGEDLESQGCLACFSLANGLRMNLPTATVKESKSSSSCSSSIMVCSNKSRAVQAEHVANYQAGSDLQPDHDPDADAFFSFPSSPSAAHAHDQHEAVMMAAASRKINYIEGPPVECFKDCIEPLKCVQTQQQQQQGARRLGLNHHHRHVPGFSKGAAFGSPFPVHCATTTTHSRCKAQQQQLLPDFVEKNLKLFSLEQACTLTLAWNSVAMDSLRASTATTTTEPESSPETSSSNRDLGFRDHVHDTDDSSSDLFEIGNIQPGTSIVGFNRLDFPHLPIKTSFGAKEVHSEISSPPISNPGTVRNAMRGARAAAVHVANTRANSLKEQTQQKEKSAELVKEAISSCYAAANSGQHGQGILLMKLGLLKQKHLAGKNGTTEKQQRFPSSQGNYKISSPIIDSENKPTPFGTTTNAAVPATLAGQRY</sequence>
<feature type="compositionally biased region" description="Basic residues" evidence="1">
    <location>
        <begin position="45"/>
        <end position="55"/>
    </location>
</feature>
<keyword evidence="3" id="KW-1185">Reference proteome</keyword>
<evidence type="ECO:0000313" key="2">
    <source>
        <dbReference type="EMBL" id="CAK9266491.1"/>
    </source>
</evidence>
<dbReference type="Proteomes" id="UP001497444">
    <property type="component" value="Chromosome 18"/>
</dbReference>
<feature type="region of interest" description="Disordered" evidence="1">
    <location>
        <begin position="113"/>
        <end position="133"/>
    </location>
</feature>
<feature type="compositionally biased region" description="Low complexity" evidence="1">
    <location>
        <begin position="115"/>
        <end position="130"/>
    </location>
</feature>
<feature type="region of interest" description="Disordered" evidence="1">
    <location>
        <begin position="733"/>
        <end position="761"/>
    </location>
</feature>
<feature type="compositionally biased region" description="Pro residues" evidence="1">
    <location>
        <begin position="324"/>
        <end position="336"/>
    </location>
</feature>
<feature type="region of interest" description="Disordered" evidence="1">
    <location>
        <begin position="319"/>
        <end position="341"/>
    </location>
</feature>
<feature type="compositionally biased region" description="Polar residues" evidence="1">
    <location>
        <begin position="892"/>
        <end position="910"/>
    </location>
</feature>
<accession>A0ABP0WJY6</accession>
<feature type="compositionally biased region" description="Low complexity" evidence="1">
    <location>
        <begin position="733"/>
        <end position="750"/>
    </location>
</feature>